<organism evidence="2 3">
    <name type="scientific">Rhinolophus ferrumequinum</name>
    <name type="common">Greater horseshoe bat</name>
    <dbReference type="NCBI Taxonomy" id="59479"/>
    <lineage>
        <taxon>Eukaryota</taxon>
        <taxon>Metazoa</taxon>
        <taxon>Chordata</taxon>
        <taxon>Craniata</taxon>
        <taxon>Vertebrata</taxon>
        <taxon>Euteleostomi</taxon>
        <taxon>Mammalia</taxon>
        <taxon>Eutheria</taxon>
        <taxon>Laurasiatheria</taxon>
        <taxon>Chiroptera</taxon>
        <taxon>Yinpterochiroptera</taxon>
        <taxon>Rhinolophoidea</taxon>
        <taxon>Rhinolophidae</taxon>
        <taxon>Rhinolophinae</taxon>
        <taxon>Rhinolophus</taxon>
    </lineage>
</organism>
<dbReference type="AlphaFoldDB" id="A0A7J7SXA8"/>
<feature type="compositionally biased region" description="Low complexity" evidence="1">
    <location>
        <begin position="128"/>
        <end position="140"/>
    </location>
</feature>
<dbReference type="EMBL" id="JACAGC010000021">
    <property type="protein sequence ID" value="KAF6293102.1"/>
    <property type="molecule type" value="Genomic_DNA"/>
</dbReference>
<name>A0A7J7SXA8_RHIFE</name>
<sequence>MLKWAHVTVTEHMPAALRYSARYLLESVVRRPHSSPPEKRQNTGSAQHWFFLWSNKDPLLQDEKARNMAPTEPVRRPHGGENGQEWTVPRWASRESAVDTAATGRKLPGEAGAEWLRLDPRAQGPELEAGSSAEAESLTV</sequence>
<evidence type="ECO:0000313" key="2">
    <source>
        <dbReference type="EMBL" id="KAF6293102.1"/>
    </source>
</evidence>
<gene>
    <name evidence="2" type="ORF">mRhiFer1_009014</name>
</gene>
<reference evidence="2 3" key="1">
    <citation type="journal article" date="2020" name="Nature">
        <title>Six reference-quality genomes reveal evolution of bat adaptations.</title>
        <authorList>
            <person name="Jebb D."/>
            <person name="Huang Z."/>
            <person name="Pippel M."/>
            <person name="Hughes G.M."/>
            <person name="Lavrichenko K."/>
            <person name="Devanna P."/>
            <person name="Winkler S."/>
            <person name="Jermiin L.S."/>
            <person name="Skirmuntt E.C."/>
            <person name="Katzourakis A."/>
            <person name="Burkitt-Gray L."/>
            <person name="Ray D.A."/>
            <person name="Sullivan K.A.M."/>
            <person name="Roscito J.G."/>
            <person name="Kirilenko B.M."/>
            <person name="Davalos L.M."/>
            <person name="Corthals A.P."/>
            <person name="Power M.L."/>
            <person name="Jones G."/>
            <person name="Ransome R.D."/>
            <person name="Dechmann D.K.N."/>
            <person name="Locatelli A.G."/>
            <person name="Puechmaille S.J."/>
            <person name="Fedrigo O."/>
            <person name="Jarvis E.D."/>
            <person name="Hiller M."/>
            <person name="Vernes S.C."/>
            <person name="Myers E.W."/>
            <person name="Teeling E.C."/>
        </authorList>
    </citation>
    <scope>NUCLEOTIDE SEQUENCE [LARGE SCALE GENOMIC DNA]</scope>
    <source>
        <strain evidence="2">MRhiFer1</strain>
        <tissue evidence="2">Lung</tissue>
    </source>
</reference>
<accession>A0A7J7SXA8</accession>
<dbReference type="Proteomes" id="UP000585614">
    <property type="component" value="Unassembled WGS sequence"/>
</dbReference>
<evidence type="ECO:0000313" key="3">
    <source>
        <dbReference type="Proteomes" id="UP000585614"/>
    </source>
</evidence>
<proteinExistence type="predicted"/>
<comment type="caution">
    <text evidence="2">The sequence shown here is derived from an EMBL/GenBank/DDBJ whole genome shotgun (WGS) entry which is preliminary data.</text>
</comment>
<protein>
    <submittedName>
        <fullName evidence="2">Uncharacterized protein</fullName>
    </submittedName>
</protein>
<feature type="region of interest" description="Disordered" evidence="1">
    <location>
        <begin position="68"/>
        <end position="140"/>
    </location>
</feature>
<evidence type="ECO:0000256" key="1">
    <source>
        <dbReference type="SAM" id="MobiDB-lite"/>
    </source>
</evidence>